<reference evidence="1" key="1">
    <citation type="journal article" date="2013" name="Extremophiles">
        <title>Proteinivorax tanatarense gen. nov., sp. nov., an anaerobic, haloalkaliphilic, proteolytic bacterium isolated from a decaying algal bloom, and proposal of Proteinivoraceae fam. nov.</title>
        <authorList>
            <person name="Kevbrin V."/>
            <person name="Boltyanskaya Y."/>
            <person name="Zhilina T."/>
            <person name="Kolganova T."/>
            <person name="Lavrentjeva E."/>
            <person name="Kuznetsov B."/>
        </authorList>
    </citation>
    <scope>NUCLEOTIDE SEQUENCE</scope>
    <source>
        <strain evidence="1">Z-910T</strain>
    </source>
</reference>
<dbReference type="Pfam" id="PF10764">
    <property type="entry name" value="Gin"/>
    <property type="match status" value="1"/>
</dbReference>
<protein>
    <submittedName>
        <fullName evidence="1">Sigma factor G inhibitor Gin</fullName>
    </submittedName>
</protein>
<dbReference type="AlphaFoldDB" id="A0AAU7VLP5"/>
<organism evidence="1">
    <name type="scientific">Proteinivorax tanatarense</name>
    <dbReference type="NCBI Taxonomy" id="1260629"/>
    <lineage>
        <taxon>Bacteria</taxon>
        <taxon>Bacillati</taxon>
        <taxon>Bacillota</taxon>
        <taxon>Clostridia</taxon>
        <taxon>Eubacteriales</taxon>
        <taxon>Proteinivoracaceae</taxon>
        <taxon>Proteinivorax</taxon>
    </lineage>
</organism>
<dbReference type="EMBL" id="CP158367">
    <property type="protein sequence ID" value="XBX74955.1"/>
    <property type="molecule type" value="Genomic_DNA"/>
</dbReference>
<sequence>MENNCILCSCQTKQGIKILESFICTKCVDLVSKAEVENPNYKDILFKMKKIWAEDDKGQAAKN</sequence>
<gene>
    <name evidence="1" type="ORF">PRVXT_000043</name>
</gene>
<dbReference type="RefSeq" id="WP_350343702.1">
    <property type="nucleotide sequence ID" value="NZ_CP158367.1"/>
</dbReference>
<dbReference type="InterPro" id="IPR019700">
    <property type="entry name" value="Sigma-G_inhibitor_Gin"/>
</dbReference>
<evidence type="ECO:0000313" key="1">
    <source>
        <dbReference type="EMBL" id="XBX74955.1"/>
    </source>
</evidence>
<proteinExistence type="predicted"/>
<accession>A0AAU7VLP5</accession>
<name>A0AAU7VLP5_9FIRM</name>
<reference evidence="1" key="2">
    <citation type="submission" date="2024-06" db="EMBL/GenBank/DDBJ databases">
        <authorList>
            <person name="Petrova K.O."/>
            <person name="Toshchakov S.V."/>
            <person name="Boltjanskaja Y.V."/>
            <person name="Kevbrin V."/>
        </authorList>
    </citation>
    <scope>NUCLEOTIDE SEQUENCE</scope>
    <source>
        <strain evidence="1">Z-910T</strain>
    </source>
</reference>